<comment type="caution">
    <text evidence="2">The sequence shown here is derived from an EMBL/GenBank/DDBJ whole genome shotgun (WGS) entry which is preliminary data.</text>
</comment>
<evidence type="ECO:0000313" key="2">
    <source>
        <dbReference type="EMBL" id="OYX29941.1"/>
    </source>
</evidence>
<keyword evidence="1" id="KW-0472">Membrane</keyword>
<protein>
    <submittedName>
        <fullName evidence="2">Uncharacterized protein</fullName>
    </submittedName>
</protein>
<reference evidence="2 3" key="1">
    <citation type="submission" date="2017-03" db="EMBL/GenBank/DDBJ databases">
        <title>Lifting the veil on microbial sulfur biogeochemistry in mining wastewaters.</title>
        <authorList>
            <person name="Kantor R.S."/>
            <person name="Colenbrander Nelson T."/>
            <person name="Marshall S."/>
            <person name="Bennett D."/>
            <person name="Apte S."/>
            <person name="Camacho D."/>
            <person name="Thomas B.C."/>
            <person name="Warren L.A."/>
            <person name="Banfield J.F."/>
        </authorList>
    </citation>
    <scope>NUCLEOTIDE SEQUENCE [LARGE SCALE GENOMIC DNA]</scope>
    <source>
        <strain evidence="2">32-69-9</strain>
    </source>
</reference>
<organism evidence="2 3">
    <name type="scientific">Brevundimonas subvibrioides</name>
    <dbReference type="NCBI Taxonomy" id="74313"/>
    <lineage>
        <taxon>Bacteria</taxon>
        <taxon>Pseudomonadati</taxon>
        <taxon>Pseudomonadota</taxon>
        <taxon>Alphaproteobacteria</taxon>
        <taxon>Caulobacterales</taxon>
        <taxon>Caulobacteraceae</taxon>
        <taxon>Brevundimonas</taxon>
    </lineage>
</organism>
<keyword evidence="1" id="KW-1133">Transmembrane helix</keyword>
<feature type="transmembrane region" description="Helical" evidence="1">
    <location>
        <begin position="63"/>
        <end position="88"/>
    </location>
</feature>
<dbReference type="EMBL" id="NCEB01000053">
    <property type="protein sequence ID" value="OYX29941.1"/>
    <property type="molecule type" value="Genomic_DNA"/>
</dbReference>
<sequence>MSQPTEPRRKITLLWVVESLSTASGIAFLASAIAHATAFHMTWGLNYFAVASPTDVVMGAFNPLLLVLGPAVAIMLAGAAVTVAMNVAREGPKAALEGVVERTVGLFTPLRLLVLSLASLMVVVAFSDVFVPRPGRPPSWLYTGLSADAPSCAGASVQWLGSQSAILDCGGEVRVERRDALKLRVARA</sequence>
<dbReference type="Proteomes" id="UP000215595">
    <property type="component" value="Unassembled WGS sequence"/>
</dbReference>
<proteinExistence type="predicted"/>
<feature type="transmembrane region" description="Helical" evidence="1">
    <location>
        <begin position="109"/>
        <end position="131"/>
    </location>
</feature>
<gene>
    <name evidence="2" type="ORF">B7Z01_15115</name>
</gene>
<feature type="transmembrane region" description="Helical" evidence="1">
    <location>
        <begin position="12"/>
        <end position="43"/>
    </location>
</feature>
<evidence type="ECO:0000256" key="1">
    <source>
        <dbReference type="SAM" id="Phobius"/>
    </source>
</evidence>
<accession>A0A258FBU5</accession>
<dbReference type="AlphaFoldDB" id="A0A258FBU5"/>
<keyword evidence="1" id="KW-0812">Transmembrane</keyword>
<evidence type="ECO:0000313" key="3">
    <source>
        <dbReference type="Proteomes" id="UP000215595"/>
    </source>
</evidence>
<name>A0A258FBU5_9CAUL</name>